<proteinExistence type="predicted"/>
<feature type="compositionally biased region" description="Pro residues" evidence="1">
    <location>
        <begin position="345"/>
        <end position="354"/>
    </location>
</feature>
<gene>
    <name evidence="2" type="ORF">CINCED_3A024285</name>
</gene>
<dbReference type="EMBL" id="CABPRJ010000970">
    <property type="protein sequence ID" value="VVC33571.1"/>
    <property type="molecule type" value="Genomic_DNA"/>
</dbReference>
<feature type="region of interest" description="Disordered" evidence="1">
    <location>
        <begin position="341"/>
        <end position="373"/>
    </location>
</feature>
<dbReference type="AlphaFoldDB" id="A0A5E4MVT9"/>
<reference evidence="2 3" key="1">
    <citation type="submission" date="2019-08" db="EMBL/GenBank/DDBJ databases">
        <authorList>
            <person name="Alioto T."/>
            <person name="Alioto T."/>
            <person name="Gomez Garrido J."/>
        </authorList>
    </citation>
    <scope>NUCLEOTIDE SEQUENCE [LARGE SCALE GENOMIC DNA]</scope>
</reference>
<sequence>MADPTAITRNAAILGTNFAHHYYAVMRTTPEHADQFYEDSGEYQTVYEDCTAVIARTRQQVKKVLSRPMAASKLTVQSIFSVPYAGEDSNQKTTLDTGDCRIRIGNDGTPTACLKAKKQVGSTPYLPTYHNLFPNTVTDNVKTDVFIDNALFSFINYLTNHAKITISREPLLGAATDNTTTADSKANKHVRITSDKATNHETLIDNFIDSTQDGIVTENPPIIILKCESKPIEIQTPTKPSTQNSASIKVNQSLATPNLPTTTLNRLPGPSQMFTPRELSLNSHTKNNHQNFATGKSQIQILKRVPTPPEIKSSRKTLPSIIYNYNSKLGSTEKKQPVQILNPVPNTPEVPAPSEPSTSNKTSIGKHQNLALQNPSTTIVNHVPIPSEMTESREHHSNAHTQNNHLNIATGNSQVQIMKRVTSPTEIKSPRNHIPSITAYYNSPLGLAQNKPPVQIVKFVPNPPEISAPCGPQTPTKASISIHQNLATQNPFTTNCNREPIPSIKAKSRKPHSNAPSQKNHLNFATGNSTLQIKKSIPSQPVIKSLPARFEYRNTVSYHVPFSSFRPKKPVYIGPLFSTPNFPFTVNSVPHQQWANTYIQPQNVHLPPVVHRTNNVWTPKIRRG</sequence>
<accession>A0A5E4MVT9</accession>
<protein>
    <recommendedName>
        <fullName evidence="4">Nuclear transport factor 2, eukaryote,NTF2-like domain</fullName>
    </recommendedName>
</protein>
<name>A0A5E4MVT9_9HEMI</name>
<feature type="compositionally biased region" description="Polar residues" evidence="1">
    <location>
        <begin position="514"/>
        <end position="524"/>
    </location>
</feature>
<evidence type="ECO:0000313" key="2">
    <source>
        <dbReference type="EMBL" id="VVC33571.1"/>
    </source>
</evidence>
<evidence type="ECO:0000256" key="1">
    <source>
        <dbReference type="SAM" id="MobiDB-lite"/>
    </source>
</evidence>
<organism evidence="2 3">
    <name type="scientific">Cinara cedri</name>
    <dbReference type="NCBI Taxonomy" id="506608"/>
    <lineage>
        <taxon>Eukaryota</taxon>
        <taxon>Metazoa</taxon>
        <taxon>Ecdysozoa</taxon>
        <taxon>Arthropoda</taxon>
        <taxon>Hexapoda</taxon>
        <taxon>Insecta</taxon>
        <taxon>Pterygota</taxon>
        <taxon>Neoptera</taxon>
        <taxon>Paraneoptera</taxon>
        <taxon>Hemiptera</taxon>
        <taxon>Sternorrhyncha</taxon>
        <taxon>Aphidomorpha</taxon>
        <taxon>Aphidoidea</taxon>
        <taxon>Aphididae</taxon>
        <taxon>Lachninae</taxon>
        <taxon>Cinara</taxon>
    </lineage>
</organism>
<keyword evidence="3" id="KW-1185">Reference proteome</keyword>
<evidence type="ECO:0000313" key="3">
    <source>
        <dbReference type="Proteomes" id="UP000325440"/>
    </source>
</evidence>
<dbReference type="OrthoDB" id="339151at2759"/>
<evidence type="ECO:0008006" key="4">
    <source>
        <dbReference type="Google" id="ProtNLM"/>
    </source>
</evidence>
<feature type="region of interest" description="Disordered" evidence="1">
    <location>
        <begin position="490"/>
        <end position="524"/>
    </location>
</feature>
<feature type="compositionally biased region" description="Polar residues" evidence="1">
    <location>
        <begin position="355"/>
        <end position="373"/>
    </location>
</feature>
<dbReference type="Proteomes" id="UP000325440">
    <property type="component" value="Unassembled WGS sequence"/>
</dbReference>